<dbReference type="PANTHER" id="PTHR12993:SF11">
    <property type="entry name" value="N-ACETYLGLUCOSAMINYL-PHOSPHATIDYLINOSITOL DE-N-ACETYLASE"/>
    <property type="match status" value="1"/>
</dbReference>
<protein>
    <submittedName>
        <fullName evidence="1">LmbE family protein</fullName>
    </submittedName>
</protein>
<gene>
    <name evidence="1" type="ORF">A2024_08780</name>
</gene>
<dbReference type="SUPFAM" id="SSF102588">
    <property type="entry name" value="LmbE-like"/>
    <property type="match status" value="1"/>
</dbReference>
<dbReference type="PANTHER" id="PTHR12993">
    <property type="entry name" value="N-ACETYLGLUCOSAMINYL-PHOSPHATIDYLINOSITOL DE-N-ACETYLASE-RELATED"/>
    <property type="match status" value="1"/>
</dbReference>
<dbReference type="Gene3D" id="3.40.50.10320">
    <property type="entry name" value="LmbE-like"/>
    <property type="match status" value="1"/>
</dbReference>
<dbReference type="InterPro" id="IPR024078">
    <property type="entry name" value="LmbE-like_dom_sf"/>
</dbReference>
<dbReference type="Pfam" id="PF02585">
    <property type="entry name" value="PIG-L"/>
    <property type="match status" value="1"/>
</dbReference>
<comment type="caution">
    <text evidence="1">The sequence shown here is derived from an EMBL/GenBank/DDBJ whole genome shotgun (WGS) entry which is preliminary data.</text>
</comment>
<organism evidence="1 2">
    <name type="scientific">Candidatus Edwardsbacteria bacterium GWF2_54_11</name>
    <dbReference type="NCBI Taxonomy" id="1817851"/>
    <lineage>
        <taxon>Bacteria</taxon>
        <taxon>Candidatus Edwardsiibacteriota</taxon>
    </lineage>
</organism>
<dbReference type="GO" id="GO:0016811">
    <property type="term" value="F:hydrolase activity, acting on carbon-nitrogen (but not peptide) bonds, in linear amides"/>
    <property type="evidence" value="ECO:0007669"/>
    <property type="project" value="TreeGrafter"/>
</dbReference>
<dbReference type="EMBL" id="MFFM01000038">
    <property type="protein sequence ID" value="OGF10441.1"/>
    <property type="molecule type" value="Genomic_DNA"/>
</dbReference>
<evidence type="ECO:0000313" key="2">
    <source>
        <dbReference type="Proteomes" id="UP000177230"/>
    </source>
</evidence>
<dbReference type="Proteomes" id="UP000177230">
    <property type="component" value="Unassembled WGS sequence"/>
</dbReference>
<accession>A0A1F5R8S3</accession>
<dbReference type="InterPro" id="IPR003737">
    <property type="entry name" value="GlcNAc_PI_deacetylase-related"/>
</dbReference>
<proteinExistence type="predicted"/>
<reference evidence="1 2" key="1">
    <citation type="journal article" date="2016" name="Nat. Commun.">
        <title>Thousands of microbial genomes shed light on interconnected biogeochemical processes in an aquifer system.</title>
        <authorList>
            <person name="Anantharaman K."/>
            <person name="Brown C.T."/>
            <person name="Hug L.A."/>
            <person name="Sharon I."/>
            <person name="Castelle C.J."/>
            <person name="Probst A.J."/>
            <person name="Thomas B.C."/>
            <person name="Singh A."/>
            <person name="Wilkins M.J."/>
            <person name="Karaoz U."/>
            <person name="Brodie E.L."/>
            <person name="Williams K.H."/>
            <person name="Hubbard S.S."/>
            <person name="Banfield J.F."/>
        </authorList>
    </citation>
    <scope>NUCLEOTIDE SEQUENCE [LARGE SCALE GENOMIC DNA]</scope>
</reference>
<sequence>MFKKILVLAPHTDDGEFGCGGFMARLLEQGAEVCYAAFSSAEKSLPPGVHPDTLKNELNDALNSLGIADKNRFVYNYSVRDFPEHRQVLLENMVALKEKIGPDLVLMPCFNDTHQDHLTIAQEGFRAFKDRTILGYEIPWNNRTFNTESFVLLEEKHIQSKVRALKCYQSQLDRFYANEEFIRALAKTRGTQIGAAFAEAFEVIRWVIR</sequence>
<name>A0A1F5R8S3_9BACT</name>
<evidence type="ECO:0000313" key="1">
    <source>
        <dbReference type="EMBL" id="OGF10441.1"/>
    </source>
</evidence>
<dbReference type="AlphaFoldDB" id="A0A1F5R8S3"/>